<dbReference type="Pfam" id="PF13442">
    <property type="entry name" value="Cytochrome_CBB3"/>
    <property type="match status" value="1"/>
</dbReference>
<organism evidence="8 9">
    <name type="scientific">Rhizobium rhizoryzae</name>
    <dbReference type="NCBI Taxonomy" id="451876"/>
    <lineage>
        <taxon>Bacteria</taxon>
        <taxon>Pseudomonadati</taxon>
        <taxon>Pseudomonadota</taxon>
        <taxon>Alphaproteobacteria</taxon>
        <taxon>Hyphomicrobiales</taxon>
        <taxon>Rhizobiaceae</taxon>
        <taxon>Rhizobium/Agrobacterium group</taxon>
        <taxon>Rhizobium</taxon>
    </lineage>
</organism>
<dbReference type="AlphaFoldDB" id="A0A7W6PSG8"/>
<dbReference type="PROSITE" id="PS51007">
    <property type="entry name" value="CYTC"/>
    <property type="match status" value="2"/>
</dbReference>
<dbReference type="Pfam" id="PF00034">
    <property type="entry name" value="Cytochrom_C"/>
    <property type="match status" value="1"/>
</dbReference>
<reference evidence="8 9" key="1">
    <citation type="submission" date="2020-08" db="EMBL/GenBank/DDBJ databases">
        <title>Genomic Encyclopedia of Type Strains, Phase IV (KMG-IV): sequencing the most valuable type-strain genomes for metagenomic binning, comparative biology and taxonomic classification.</title>
        <authorList>
            <person name="Goeker M."/>
        </authorList>
    </citation>
    <scope>NUCLEOTIDE SEQUENCE [LARGE SCALE GENOMIC DNA]</scope>
    <source>
        <strain evidence="8 9">DSM 29514</strain>
    </source>
</reference>
<keyword evidence="5 6" id="KW-0408">Iron</keyword>
<dbReference type="PANTHER" id="PTHR33751">
    <property type="entry name" value="CBB3-TYPE CYTOCHROME C OXIDASE SUBUNIT FIXP"/>
    <property type="match status" value="1"/>
</dbReference>
<dbReference type="EMBL" id="JACIEC010000002">
    <property type="protein sequence ID" value="MBB4144087.1"/>
    <property type="molecule type" value="Genomic_DNA"/>
</dbReference>
<dbReference type="Proteomes" id="UP000519897">
    <property type="component" value="Unassembled WGS sequence"/>
</dbReference>
<dbReference type="SUPFAM" id="SSF46626">
    <property type="entry name" value="Cytochrome c"/>
    <property type="match status" value="3"/>
</dbReference>
<sequence>MVVRWKHVLLAFLAAVILGFGFAWSGLMGVGARSGHWAVTDWFLHWVMRNSVRTAALQTEPPPFDNPEMLKLAAGHYEQGCAFCHGSPAEERSAVSRNMLPEPPDLKEKVPEWTKAELFHIVQDGVRFTGMPAWPAPHREDEVWSMVAFLEQVPQMSAEDYRQLAGLDVTGGSNAVLDCQSCHAPERLNGKSLIPSLAGQSETYLRESLFAYADGRRLSGVMQTAIAGLSKEQLASLARDYASMQRGSVANHDANPRGADIDKGRELAEKGRAADRIPACLTCHERADGNPSYPKLSGQSVPYLTNQLRLFRQEHRGGTVFGHLMLPVANNLTDADIENVSAYFASKQE</sequence>
<dbReference type="Gene3D" id="1.10.760.10">
    <property type="entry name" value="Cytochrome c-like domain"/>
    <property type="match status" value="3"/>
</dbReference>
<keyword evidence="9" id="KW-1185">Reference proteome</keyword>
<dbReference type="RefSeq" id="WP_165134503.1">
    <property type="nucleotide sequence ID" value="NZ_CP049250.1"/>
</dbReference>
<accession>A0A7W6PSG8</accession>
<keyword evidence="3 6" id="KW-0479">Metal-binding</keyword>
<dbReference type="InterPro" id="IPR036909">
    <property type="entry name" value="Cyt_c-like_dom_sf"/>
</dbReference>
<evidence type="ECO:0000259" key="7">
    <source>
        <dbReference type="PROSITE" id="PS51007"/>
    </source>
</evidence>
<name>A0A7W6PSG8_9HYPH</name>
<evidence type="ECO:0000256" key="5">
    <source>
        <dbReference type="ARBA" id="ARBA00023004"/>
    </source>
</evidence>
<dbReference type="GO" id="GO:0009055">
    <property type="term" value="F:electron transfer activity"/>
    <property type="evidence" value="ECO:0007669"/>
    <property type="project" value="InterPro"/>
</dbReference>
<protein>
    <submittedName>
        <fullName evidence="8">Cytochrome c553</fullName>
    </submittedName>
</protein>
<feature type="domain" description="Cytochrome c" evidence="7">
    <location>
        <begin position="167"/>
        <end position="245"/>
    </location>
</feature>
<keyword evidence="1" id="KW-0813">Transport</keyword>
<evidence type="ECO:0000256" key="1">
    <source>
        <dbReference type="ARBA" id="ARBA00022448"/>
    </source>
</evidence>
<dbReference type="PANTHER" id="PTHR33751:SF9">
    <property type="entry name" value="CYTOCHROME C4"/>
    <property type="match status" value="1"/>
</dbReference>
<evidence type="ECO:0000313" key="8">
    <source>
        <dbReference type="EMBL" id="MBB4144087.1"/>
    </source>
</evidence>
<keyword evidence="2 6" id="KW-0349">Heme</keyword>
<dbReference type="GO" id="GO:0046872">
    <property type="term" value="F:metal ion binding"/>
    <property type="evidence" value="ECO:0007669"/>
    <property type="project" value="UniProtKB-KW"/>
</dbReference>
<dbReference type="InterPro" id="IPR050597">
    <property type="entry name" value="Cytochrome_c_Oxidase_Subunit"/>
</dbReference>
<evidence type="ECO:0000256" key="4">
    <source>
        <dbReference type="ARBA" id="ARBA00022982"/>
    </source>
</evidence>
<keyword evidence="4" id="KW-0249">Electron transport</keyword>
<evidence type="ECO:0000256" key="6">
    <source>
        <dbReference type="PROSITE-ProRule" id="PRU00433"/>
    </source>
</evidence>
<dbReference type="InterPro" id="IPR009056">
    <property type="entry name" value="Cyt_c-like_dom"/>
</dbReference>
<evidence type="ECO:0000256" key="3">
    <source>
        <dbReference type="ARBA" id="ARBA00022723"/>
    </source>
</evidence>
<comment type="caution">
    <text evidence="8">The sequence shown here is derived from an EMBL/GenBank/DDBJ whole genome shotgun (WGS) entry which is preliminary data.</text>
</comment>
<gene>
    <name evidence="8" type="ORF">GGQ72_002639</name>
</gene>
<proteinExistence type="predicted"/>
<dbReference type="GO" id="GO:0020037">
    <property type="term" value="F:heme binding"/>
    <property type="evidence" value="ECO:0007669"/>
    <property type="project" value="InterPro"/>
</dbReference>
<evidence type="ECO:0000313" key="9">
    <source>
        <dbReference type="Proteomes" id="UP000519897"/>
    </source>
</evidence>
<feature type="domain" description="Cytochrome c" evidence="7">
    <location>
        <begin position="259"/>
        <end position="348"/>
    </location>
</feature>
<evidence type="ECO:0000256" key="2">
    <source>
        <dbReference type="ARBA" id="ARBA00022617"/>
    </source>
</evidence>